<dbReference type="PROSITE" id="PS51912">
    <property type="entry name" value="DMAP1_BIND"/>
    <property type="match status" value="1"/>
</dbReference>
<dbReference type="Pfam" id="PF00501">
    <property type="entry name" value="AMP-binding"/>
    <property type="match status" value="3"/>
</dbReference>
<keyword evidence="6" id="KW-1185">Reference proteome</keyword>
<dbReference type="Pfam" id="PF00144">
    <property type="entry name" value="Beta-lactamase"/>
    <property type="match status" value="1"/>
</dbReference>
<evidence type="ECO:0000259" key="4">
    <source>
        <dbReference type="PROSITE" id="PS51912"/>
    </source>
</evidence>
<feature type="region of interest" description="Disordered" evidence="2">
    <location>
        <begin position="565"/>
        <end position="600"/>
    </location>
</feature>
<dbReference type="InterPro" id="IPR042099">
    <property type="entry name" value="ANL_N_sf"/>
</dbReference>
<dbReference type="InterPro" id="IPR001466">
    <property type="entry name" value="Beta-lactam-related"/>
</dbReference>
<dbReference type="OMA" id="FYACLYI"/>
<comment type="similarity">
    <text evidence="1">Belongs to the DIP2 family.</text>
</comment>
<feature type="signal peptide" evidence="3">
    <location>
        <begin position="1"/>
        <end position="18"/>
    </location>
</feature>
<dbReference type="SUPFAM" id="SSF56801">
    <property type="entry name" value="Acetyl-CoA synthetase-like"/>
    <property type="match status" value="3"/>
</dbReference>
<evidence type="ECO:0000256" key="1">
    <source>
        <dbReference type="ARBA" id="ARBA00007735"/>
    </source>
</evidence>
<dbReference type="Gene3D" id="3.30.300.30">
    <property type="match status" value="2"/>
</dbReference>
<dbReference type="STRING" id="6210.W6USC4"/>
<dbReference type="SMART" id="SM01137">
    <property type="entry name" value="DMAP_binding"/>
    <property type="match status" value="1"/>
</dbReference>
<dbReference type="PANTHER" id="PTHR22754:SF32">
    <property type="entry name" value="DISCO-INTERACTING PROTEIN 2"/>
    <property type="match status" value="1"/>
</dbReference>
<dbReference type="InterPro" id="IPR025110">
    <property type="entry name" value="AMP-bd_C"/>
</dbReference>
<dbReference type="KEGG" id="egl:EGR_08814"/>
<feature type="compositionally biased region" description="Low complexity" evidence="2">
    <location>
        <begin position="710"/>
        <end position="726"/>
    </location>
</feature>
<dbReference type="OrthoDB" id="69964at2759"/>
<dbReference type="SUPFAM" id="SSF56601">
    <property type="entry name" value="beta-lactamase/transpeptidase-like"/>
    <property type="match status" value="1"/>
</dbReference>
<dbReference type="InterPro" id="IPR012338">
    <property type="entry name" value="Beta-lactam/transpept-like"/>
</dbReference>
<dbReference type="Pfam" id="PF23024">
    <property type="entry name" value="AMP-dom_DIP2-like"/>
    <property type="match status" value="1"/>
</dbReference>
<feature type="chain" id="PRO_5004882340" evidence="3">
    <location>
        <begin position="19"/>
        <end position="2405"/>
    </location>
</feature>
<feature type="compositionally biased region" description="Polar residues" evidence="2">
    <location>
        <begin position="663"/>
        <end position="672"/>
    </location>
</feature>
<organism evidence="5 6">
    <name type="scientific">Echinococcus granulosus</name>
    <name type="common">Hydatid tapeworm</name>
    <dbReference type="NCBI Taxonomy" id="6210"/>
    <lineage>
        <taxon>Eukaryota</taxon>
        <taxon>Metazoa</taxon>
        <taxon>Spiralia</taxon>
        <taxon>Lophotrochozoa</taxon>
        <taxon>Platyhelminthes</taxon>
        <taxon>Cestoda</taxon>
        <taxon>Eucestoda</taxon>
        <taxon>Cyclophyllidea</taxon>
        <taxon>Taeniidae</taxon>
        <taxon>Echinococcus</taxon>
        <taxon>Echinococcus granulosus group</taxon>
    </lineage>
</organism>
<dbReference type="Gene3D" id="3.40.50.12780">
    <property type="entry name" value="N-terminal domain of ligase-like"/>
    <property type="match status" value="5"/>
</dbReference>
<accession>W6USC4</accession>
<dbReference type="FunFam" id="3.30.300.30:FF:000001">
    <property type="entry name" value="DIP2 disco-interacting protein 2 homolog C"/>
    <property type="match status" value="1"/>
</dbReference>
<keyword evidence="3" id="KW-0732">Signal</keyword>
<evidence type="ECO:0000256" key="2">
    <source>
        <dbReference type="SAM" id="MobiDB-lite"/>
    </source>
</evidence>
<proteinExistence type="inferred from homology"/>
<dbReference type="InterPro" id="IPR045851">
    <property type="entry name" value="AMP-bd_C_sf"/>
</dbReference>
<sequence>MGECSLAVGRLLLWSLCAFPMKSRVLVAATWGLITHRLGQLPSNDLGENSNAVSLHYAVNTANRLIETYKDTVGAPGISVCVSVGGTTIYSRGFGFADVEQGVKITPQTKFRIASISKSFTSLLVGRMLDQGRLDLDADITTYLPDFSPKTKEGKSAPISMRHLLSHTSGIRHYSKSKEEEEDEYAEEMLSTKAYDSAQDSLAIFRDDALLHLPGEDYVYSTHGFTVVAAVLEAIMSKKQPLCPLFERPDRLKAPAMGDNKKLPDEAKSSSMFKQLFAFLGLQNTCLDEPYKIVPFRARPYRRVKTNGGLANTPWVDNSCKWSGGGLLSTAPDLVQMANHLIDIYMGRFQAMEELAVVSRDTLVNCLWRPNRGTIQGHWLPGGLYGLGWFVARRSTTPADKTNLPTHPDRLYVGHTGGAVGFTSILFMSLPIVMTSNREDAAATCSVSHLPSICVAILVNLERARGIGELAIRLTEAFTAALLAPQVGSWASMAINEAPVPVASPAAAAMGDVNLANMDVELRKKLAELEKELVEGDITEKGYQKKKAKILEQFRVHYYENTRDSGFVHTSNPHLPPAGSRPDSPVADPATPALLRRSSHHRYARDEVRYRSEIREEAVKEALQKEPLICLESLRPSKRRQQNTCIPEPGPSHARSESESEASLDTSSQRCPQALNPLSHQFLENADVFHKMSDPTPVTKLSNLRIADGTTPTATTSATAISASATRPLPPPVGLHAQQQHPFTGAENILPSISRASSSQTSPQLPNSGGGGSGDSRLLRPSLTSSVLEVIPNPQSMYQSGLVCPSRVSEKIQQLVNTLKRPKRRPLPEYFIDEDDQILVQPVVDPNAPKPLGAITEPLIGEKLIVPPGLPRNIESALQRYASVIGKTPALTCLEPSGRSTQVLSYAKLLQRSNRIAFLLLNKLGHRGGQSLKPRDRVALVYSSNDPISYLVAFYGCLLASVIPIAIEVPGAKRVGLLPSSWFLSVATGVTCGDNAYHPGGNVTHFMGSANCIERFDLPKFGRTGRSRSKDSSCQNMGFLLSSLDARVVLTNDQVYKSLSRTSAGDIAPLPGWPQHLAWINTDHHGGSGGGNTKKAPKDWSLPERLPPEETIYIEYTYAKDGSVRGVMVSRKAALAHCRALTAACHYSEGDVMVCVVDCRREAGLWHAALSSVFNGMHVVFVPFNVLQMDPGSWIRMATKYRASVAIVKSRDLHWALLAEREHPYCNLSSLRALLVTDGHNPWSLNSCDLFAAKFKSRGLNPNAICPIAGSSETLTLALRRPILPSSATAPNTGVLPPTSNASPQHTLLSGSPAAAAARGIISIHALSYGVIRVDSEDSFTSLTLQDCGQVLPGAAMVVVSLGPKPTICRTDEVGELCIAADYVGTGYWGLRGQTGSHFCVQPVHEDGRPVVVNINASVTATAGALHVPTTACVGGITTTTSKFVRSGLIGFPGPASSPSDLLLMRLQILSVVMSMPTSTPAQGSHHQLNYQTAISRINGKAAVAWGGLIFICGSIDGVLAVAGRRHNANDIIATVIAVQPTKIVYRGRIAVFSIEMLKDERIVVIAELRHGFSEEAAFSWMSQVLQAVDSIHQVSVYALALVPQNQLPRTPFGGIHVHEVRRLFSEGQLHPIMLLLCPHSAIQNLPQPRTQPPTSLVGASAILVGQVVQGARMAEAHGRFISNAVHGSMTALGPGAPDLGPQTVTEVLLWRATHTPEDRLFSVYNAKGAVVAGLTCHQLHQKAERLGSLLQEKGNVKPGSVVAVMFMPGIEMVCAFYACLYIAAIPVLVRPPQQPRSPVVGSGATAASSTSSSALGTSVSSSGLFGGSLIDLSASRTSLEPSPPPAQICFADSVTMAWNVVSSAQAVVCLTQSSVIKLIKSKEAAGRIPMSSWPQLLDYDETWRRKLSTVYLPHSPDTEVAYLDFTPSTTGTLTGVEVTHAVASALCRAQKMQCEFYPARELVLSLEPYSGLSASLWLLTSIYCGHHSILVPPQVTEVAPDLWLTLCSQEKNFTVLMAPTPRQFPPASSLTLAVCLGFIQVLKGGREVREAFCSYATIKLGTIYSAKMIAAMKMKEVSLENLRNLVIVSEERPRVNLTSLFARMFAAVNLNPRAVSTSFGCRANLAISPDITTVYVDRVSLRNDRVNLLERGSPNSLCLMESGKLLPGVHVAIANPDTLGQCADSHLGEIWVSSPHNSTRLLGPFNINTTPPTHATSTVRTELSSTTSSAAVASTSAAYENAPMDPLRTRFVAGVTDRVYARTGFLGFVRRTELTQSDGALHDAVFVVGSLTESMMLRGMRFYPMDVENTVLRSHRKINECAVFTWSDLLVVVVELLGEESEALDLVHPITASVLREHQLIVGVVVVVDRDTVRVDFYGEKQRILLRDNFVNDELDPIYVSYNM</sequence>
<dbReference type="Pfam" id="PF06464">
    <property type="entry name" value="DMAP_binding"/>
    <property type="match status" value="1"/>
</dbReference>
<feature type="region of interest" description="Disordered" evidence="2">
    <location>
        <begin position="755"/>
        <end position="779"/>
    </location>
</feature>
<comment type="caution">
    <text evidence="5">The sequence shown here is derived from an EMBL/GenBank/DDBJ whole genome shotgun (WGS) entry which is preliminary data.</text>
</comment>
<dbReference type="GeneID" id="36344529"/>
<dbReference type="EMBL" id="APAU02000120">
    <property type="protein sequence ID" value="EUB56339.1"/>
    <property type="molecule type" value="Genomic_DNA"/>
</dbReference>
<gene>
    <name evidence="5" type="ORF">EGR_08814</name>
</gene>
<dbReference type="RefSeq" id="XP_024347535.1">
    <property type="nucleotide sequence ID" value="XM_024498063.1"/>
</dbReference>
<dbReference type="InterPro" id="IPR000873">
    <property type="entry name" value="AMP-dep_synth/lig_dom"/>
</dbReference>
<dbReference type="Proteomes" id="UP000019149">
    <property type="component" value="Unassembled WGS sequence"/>
</dbReference>
<dbReference type="CTD" id="36344529"/>
<dbReference type="InterPro" id="IPR010506">
    <property type="entry name" value="DMAP1-bd"/>
</dbReference>
<reference evidence="5 6" key="1">
    <citation type="journal article" date="2013" name="Nat. Genet.">
        <title>The genome of the hydatid tapeworm Echinococcus granulosus.</title>
        <authorList>
            <person name="Zheng H."/>
            <person name="Zhang W."/>
            <person name="Zhang L."/>
            <person name="Zhang Z."/>
            <person name="Li J."/>
            <person name="Lu G."/>
            <person name="Zhu Y."/>
            <person name="Wang Y."/>
            <person name="Huang Y."/>
            <person name="Liu J."/>
            <person name="Kang H."/>
            <person name="Chen J."/>
            <person name="Wang L."/>
            <person name="Chen A."/>
            <person name="Yu S."/>
            <person name="Gao Z."/>
            <person name="Jin L."/>
            <person name="Gu W."/>
            <person name="Wang Z."/>
            <person name="Zhao L."/>
            <person name="Shi B."/>
            <person name="Wen H."/>
            <person name="Lin R."/>
            <person name="Jones M.K."/>
            <person name="Brejova B."/>
            <person name="Vinar T."/>
            <person name="Zhao G."/>
            <person name="McManus D.P."/>
            <person name="Chen Z."/>
            <person name="Zhou Y."/>
            <person name="Wang S."/>
        </authorList>
    </citation>
    <scope>NUCLEOTIDE SEQUENCE [LARGE SCALE GENOMIC DNA]</scope>
</reference>
<name>W6USC4_ECHGR</name>
<evidence type="ECO:0000256" key="3">
    <source>
        <dbReference type="SAM" id="SignalP"/>
    </source>
</evidence>
<evidence type="ECO:0000313" key="5">
    <source>
        <dbReference type="EMBL" id="EUB56339.1"/>
    </source>
</evidence>
<evidence type="ECO:0000313" key="6">
    <source>
        <dbReference type="Proteomes" id="UP000019149"/>
    </source>
</evidence>
<feature type="region of interest" description="Disordered" evidence="2">
    <location>
        <begin position="709"/>
        <end position="738"/>
    </location>
</feature>
<protein>
    <submittedName>
        <fullName evidence="5">Disco-interacting protein</fullName>
    </submittedName>
</protein>
<feature type="domain" description="DMAP1-binding" evidence="4">
    <location>
        <begin position="514"/>
        <end position="658"/>
    </location>
</feature>
<feature type="region of interest" description="Disordered" evidence="2">
    <location>
        <begin position="638"/>
        <end position="672"/>
    </location>
</feature>
<dbReference type="PANTHER" id="PTHR22754">
    <property type="entry name" value="DISCO-INTERACTING PROTEIN 2 DIP2 -RELATED"/>
    <property type="match status" value="1"/>
</dbReference>
<dbReference type="Gene3D" id="3.40.710.10">
    <property type="entry name" value="DD-peptidase/beta-lactamase superfamily"/>
    <property type="match status" value="2"/>
</dbReference>